<evidence type="ECO:0000256" key="2">
    <source>
        <dbReference type="ARBA" id="ARBA00023445"/>
    </source>
</evidence>
<comment type="similarity">
    <text evidence="2">Belongs to the NAD(P)-dependent epimerase/dehydratase family. Dihydroflavonol-4-reductase subfamily.</text>
</comment>
<evidence type="ECO:0000313" key="4">
    <source>
        <dbReference type="EMBL" id="ODQ45443.1"/>
    </source>
</evidence>
<dbReference type="PANTHER" id="PTHR10366">
    <property type="entry name" value="NAD DEPENDENT EPIMERASE/DEHYDRATASE"/>
    <property type="match status" value="1"/>
</dbReference>
<dbReference type="InterPro" id="IPR001509">
    <property type="entry name" value="Epimerase_deHydtase"/>
</dbReference>
<dbReference type="GO" id="GO:0016616">
    <property type="term" value="F:oxidoreductase activity, acting on the CH-OH group of donors, NAD or NADP as acceptor"/>
    <property type="evidence" value="ECO:0007669"/>
    <property type="project" value="TreeGrafter"/>
</dbReference>
<keyword evidence="5" id="KW-1185">Reference proteome</keyword>
<dbReference type="Pfam" id="PF01370">
    <property type="entry name" value="Epimerase"/>
    <property type="match status" value="1"/>
</dbReference>
<dbReference type="RefSeq" id="XP_019016556.1">
    <property type="nucleotide sequence ID" value="XM_019163413.1"/>
</dbReference>
<dbReference type="InterPro" id="IPR050425">
    <property type="entry name" value="NAD(P)_dehydrat-like"/>
</dbReference>
<dbReference type="EMBL" id="KV454005">
    <property type="protein sequence ID" value="ODQ45443.1"/>
    <property type="molecule type" value="Genomic_DNA"/>
</dbReference>
<dbReference type="GeneID" id="30180100"/>
<accession>A0A1E3NJB9</accession>
<name>A0A1E3NJB9_9ASCO</name>
<evidence type="ECO:0000259" key="3">
    <source>
        <dbReference type="Pfam" id="PF01370"/>
    </source>
</evidence>
<dbReference type="PANTHER" id="PTHR10366:SF564">
    <property type="entry name" value="STEROL-4-ALPHA-CARBOXYLATE 3-DEHYDROGENASE, DECARBOXYLATING"/>
    <property type="match status" value="1"/>
</dbReference>
<dbReference type="InterPro" id="IPR036291">
    <property type="entry name" value="NAD(P)-bd_dom_sf"/>
</dbReference>
<dbReference type="OrthoDB" id="2735536at2759"/>
<organism evidence="4 5">
    <name type="scientific">Pichia membranifaciens NRRL Y-2026</name>
    <dbReference type="NCBI Taxonomy" id="763406"/>
    <lineage>
        <taxon>Eukaryota</taxon>
        <taxon>Fungi</taxon>
        <taxon>Dikarya</taxon>
        <taxon>Ascomycota</taxon>
        <taxon>Saccharomycotina</taxon>
        <taxon>Pichiomycetes</taxon>
        <taxon>Pichiales</taxon>
        <taxon>Pichiaceae</taxon>
        <taxon>Pichia</taxon>
    </lineage>
</organism>
<gene>
    <name evidence="4" type="ORF">PICMEDRAFT_60183</name>
</gene>
<proteinExistence type="inferred from homology"/>
<dbReference type="Gene3D" id="3.40.50.720">
    <property type="entry name" value="NAD(P)-binding Rossmann-like Domain"/>
    <property type="match status" value="1"/>
</dbReference>
<dbReference type="AlphaFoldDB" id="A0A1E3NJB9"/>
<evidence type="ECO:0000256" key="1">
    <source>
        <dbReference type="ARBA" id="ARBA00023002"/>
    </source>
</evidence>
<dbReference type="STRING" id="763406.A0A1E3NJB9"/>
<protein>
    <recommendedName>
        <fullName evidence="3">NAD-dependent epimerase/dehydratase domain-containing protein</fullName>
    </recommendedName>
</protein>
<dbReference type="SUPFAM" id="SSF51735">
    <property type="entry name" value="NAD(P)-binding Rossmann-fold domains"/>
    <property type="match status" value="1"/>
</dbReference>
<dbReference type="Proteomes" id="UP000094455">
    <property type="component" value="Unassembled WGS sequence"/>
</dbReference>
<evidence type="ECO:0000313" key="5">
    <source>
        <dbReference type="Proteomes" id="UP000094455"/>
    </source>
</evidence>
<feature type="domain" description="NAD-dependent epimerase/dehydratase" evidence="3">
    <location>
        <begin position="6"/>
        <end position="263"/>
    </location>
</feature>
<reference evidence="4 5" key="1">
    <citation type="journal article" date="2016" name="Proc. Natl. Acad. Sci. U.S.A.">
        <title>Comparative genomics of biotechnologically important yeasts.</title>
        <authorList>
            <person name="Riley R."/>
            <person name="Haridas S."/>
            <person name="Wolfe K.H."/>
            <person name="Lopes M.R."/>
            <person name="Hittinger C.T."/>
            <person name="Goeker M."/>
            <person name="Salamov A.A."/>
            <person name="Wisecaver J.H."/>
            <person name="Long T.M."/>
            <person name="Calvey C.H."/>
            <person name="Aerts A.L."/>
            <person name="Barry K.W."/>
            <person name="Choi C."/>
            <person name="Clum A."/>
            <person name="Coughlan A.Y."/>
            <person name="Deshpande S."/>
            <person name="Douglass A.P."/>
            <person name="Hanson S.J."/>
            <person name="Klenk H.-P."/>
            <person name="LaButti K.M."/>
            <person name="Lapidus A."/>
            <person name="Lindquist E.A."/>
            <person name="Lipzen A.M."/>
            <person name="Meier-Kolthoff J.P."/>
            <person name="Ohm R.A."/>
            <person name="Otillar R.P."/>
            <person name="Pangilinan J.L."/>
            <person name="Peng Y."/>
            <person name="Rokas A."/>
            <person name="Rosa C.A."/>
            <person name="Scheuner C."/>
            <person name="Sibirny A.A."/>
            <person name="Slot J.C."/>
            <person name="Stielow J.B."/>
            <person name="Sun H."/>
            <person name="Kurtzman C.P."/>
            <person name="Blackwell M."/>
            <person name="Grigoriev I.V."/>
            <person name="Jeffries T.W."/>
        </authorList>
    </citation>
    <scope>NUCLEOTIDE SEQUENCE [LARGE SCALE GENOMIC DNA]</scope>
    <source>
        <strain evidence="4 5">NRRL Y-2026</strain>
    </source>
</reference>
<sequence length="351" mass="38988">MANTTVLVTGGTGFIATHVIDKLLAKKYNVISTARSEAKYSPLLKNFKAKYPEGTLIYEVVPEISADNAFDEVLKKHPEITIVLHTASPASFGYDLPLEDAYLKPAVNGTLSILEGIKKYSPQVTNVVITSSIVAMADTKASFSGQDCSHVTLTTDMWNPLTWEEVKDPMEAYAASKKYAEKAARKFYEDEKPSYKFATVNPPLVVGPQVFDDLVTKQMNSSNEMVNMVTKLPPSTEPQTSFPAITVDVRDIAEFHVLAFEKEKLADERIAVASSACIGQRFLNILNDNFPELDGKICKGDYASVDKLEDKMCPRYDYRNIIEKAGGYDFIPLETSVIDLFKQYLAKYSIP</sequence>
<keyword evidence="1" id="KW-0560">Oxidoreductase</keyword>